<dbReference type="Proteomes" id="UP000469424">
    <property type="component" value="Unassembled WGS sequence"/>
</dbReference>
<dbReference type="SUPFAM" id="SSF143724">
    <property type="entry name" value="PHP14-like"/>
    <property type="match status" value="1"/>
</dbReference>
<keyword evidence="4 6" id="KW-0418">Kinase</keyword>
<keyword evidence="3 6" id="KW-0547">Nucleotide-binding</keyword>
<dbReference type="PANTHER" id="PTHR30218:SF0">
    <property type="entry name" value="POLYPHOSPHATE KINASE"/>
    <property type="match status" value="1"/>
</dbReference>
<dbReference type="PIRSF" id="PIRSF015589">
    <property type="entry name" value="PP_kinase"/>
    <property type="match status" value="1"/>
</dbReference>
<protein>
    <recommendedName>
        <fullName evidence="6 7">Polyphosphate kinase</fullName>
        <ecNumber evidence="6 7">2.7.4.1</ecNumber>
    </recommendedName>
    <alternativeName>
        <fullName evidence="6">ATP-polyphosphate phosphotransferase</fullName>
    </alternativeName>
    <alternativeName>
        <fullName evidence="6">Polyphosphoric acid kinase</fullName>
    </alternativeName>
</protein>
<keyword evidence="6" id="KW-0479">Metal-binding</keyword>
<dbReference type="Pfam" id="PF13090">
    <property type="entry name" value="PP_kinase_C"/>
    <property type="match status" value="1"/>
</dbReference>
<comment type="catalytic activity">
    <reaction evidence="6 7">
        <text>[phosphate](n) + ATP = [phosphate](n+1) + ADP</text>
        <dbReference type="Rhea" id="RHEA:19573"/>
        <dbReference type="Rhea" id="RHEA-COMP:9859"/>
        <dbReference type="Rhea" id="RHEA-COMP:14280"/>
        <dbReference type="ChEBI" id="CHEBI:16838"/>
        <dbReference type="ChEBI" id="CHEBI:30616"/>
        <dbReference type="ChEBI" id="CHEBI:456216"/>
        <dbReference type="EC" id="2.7.4.1"/>
    </reaction>
</comment>
<dbReference type="Gene3D" id="1.20.58.310">
    <property type="entry name" value="Polyphosphate kinase N-terminal domain"/>
    <property type="match status" value="1"/>
</dbReference>
<evidence type="ECO:0000256" key="3">
    <source>
        <dbReference type="ARBA" id="ARBA00022741"/>
    </source>
</evidence>
<gene>
    <name evidence="13" type="primary">ppk1</name>
    <name evidence="6" type="synonym">ppk</name>
    <name evidence="13" type="ORF">FYJ65_06555</name>
</gene>
<feature type="domain" description="Polyphosphate kinase C-terminal" evidence="11">
    <location>
        <begin position="510"/>
        <end position="668"/>
    </location>
</feature>
<dbReference type="SUPFAM" id="SSF140356">
    <property type="entry name" value="PPK N-terminal domain-like"/>
    <property type="match status" value="1"/>
</dbReference>
<feature type="binding site" evidence="6">
    <location>
        <position position="53"/>
    </location>
    <ligand>
        <name>ATP</name>
        <dbReference type="ChEBI" id="CHEBI:30616"/>
    </ligand>
</feature>
<feature type="domain" description="Polyphosphate kinase N-terminal" evidence="10">
    <location>
        <begin position="16"/>
        <end position="119"/>
    </location>
</feature>
<feature type="domain" description="Polyphosphate kinase middle" evidence="9">
    <location>
        <begin position="130"/>
        <end position="305"/>
    </location>
</feature>
<feature type="binding site" evidence="6">
    <location>
        <position position="382"/>
    </location>
    <ligand>
        <name>Mg(2+)</name>
        <dbReference type="ChEBI" id="CHEBI:18420"/>
    </ligand>
</feature>
<evidence type="ECO:0000256" key="8">
    <source>
        <dbReference type="SAM" id="MobiDB-lite"/>
    </source>
</evidence>
<dbReference type="EMBL" id="VUNA01000011">
    <property type="protein sequence ID" value="MST70993.1"/>
    <property type="molecule type" value="Genomic_DNA"/>
</dbReference>
<organism evidence="13 14">
    <name type="scientific">Mogibacterium kristiansenii</name>
    <dbReference type="NCBI Taxonomy" id="2606708"/>
    <lineage>
        <taxon>Bacteria</taxon>
        <taxon>Bacillati</taxon>
        <taxon>Bacillota</taxon>
        <taxon>Clostridia</taxon>
        <taxon>Peptostreptococcales</taxon>
        <taxon>Anaerovoracaceae</taxon>
        <taxon>Mogibacterium</taxon>
    </lineage>
</organism>
<dbReference type="NCBIfam" id="NF003917">
    <property type="entry name" value="PRK05443.1-1"/>
    <property type="match status" value="1"/>
</dbReference>
<proteinExistence type="inferred from homology"/>
<feature type="binding site" evidence="6">
    <location>
        <position position="568"/>
    </location>
    <ligand>
        <name>ATP</name>
        <dbReference type="ChEBI" id="CHEBI:30616"/>
    </ligand>
</feature>
<dbReference type="Pfam" id="PF13089">
    <property type="entry name" value="PP_kinase_N"/>
    <property type="match status" value="1"/>
</dbReference>
<evidence type="ECO:0000256" key="5">
    <source>
        <dbReference type="ARBA" id="ARBA00022840"/>
    </source>
</evidence>
<comment type="caution">
    <text evidence="13">The sequence shown here is derived from an EMBL/GenBank/DDBJ whole genome shotgun (WGS) entry which is preliminary data.</text>
</comment>
<dbReference type="InterPro" id="IPR036830">
    <property type="entry name" value="PP_kinase_middle_dom_sf"/>
</dbReference>
<dbReference type="InterPro" id="IPR024953">
    <property type="entry name" value="PP_kinase_middle"/>
</dbReference>
<sequence length="712" mass="82797">MLSCTQEDHESGRYMQNRELSWLQFNERCMRQAKDSSNPLLERLRFLSIFTSNLDEFFMVRVGSLIDMLPLGKKYTDDKTGETAEEQLTKIYDRVRILYAQRDAIYQELEKEFRIKGVFRLKYEEMTASEQEYVENYFSNSILPMLSPMLVDPQHPFPHLSNKGVEICVRLRKKKGEEYFAFLPVPVDLPQILYLPGPGVRYIGMEDLLLELADVVFDTYTVEEKIQICITRNADIHAEDEDCEKNEDFRKVMQKLLKDRRRLAPLRLEMTDHPSSKMLKFLQSRLRLSDSQIFYTGGPLQMKYAYRLENKLNPEQKKEMLFEPYTPKTPGELAGKESMFDRIRKQDRLLSYPYESMKPFLRLLEESASDPDVRSIQITIYRLAGKSKLVKYLCRAAENGKKVTVLIELRARFDEQNNIDWSKEFEKSGCTIMYGMANFKVHSKLCLITRNEGGTLRRYTQIGTGNYNETTSKLYTDFSLMTADPGIGEDAALFFRNMGIGNLEGRYDHLLVAPLELQEKVIAGIEREMQKGPEGYLFFKLNSLTDRRIIEKLRDASCAGVKIHMMVRGICCLVPGIPGETENIEVRSIVGRYLEHSRIYVFGKGSTEKMYIASADFMTRNTRRRVEVGCPILDPNVRAKIWEVIHLQWSDNTKAMKLLPECKYEPVIGEDGVNSQEEQMKLAEESRRKTEGGEEKKEPQKNLWQRIIHWGK</sequence>
<dbReference type="Gene3D" id="3.30.1840.10">
    <property type="entry name" value="Polyphosphate kinase middle domain"/>
    <property type="match status" value="1"/>
</dbReference>
<comment type="function">
    <text evidence="6 7">Catalyzes the reversible transfer of the terminal phosphate of ATP to form a long-chain polyphosphate (polyP).</text>
</comment>
<dbReference type="Pfam" id="PF02503">
    <property type="entry name" value="PP_kinase"/>
    <property type="match status" value="1"/>
</dbReference>
<dbReference type="InterPro" id="IPR036832">
    <property type="entry name" value="PPK_N_dom_sf"/>
</dbReference>
<comment type="similarity">
    <text evidence="6 7">Belongs to the polyphosphate kinase 1 (PPK1) family.</text>
</comment>
<dbReference type="GO" id="GO:0046872">
    <property type="term" value="F:metal ion binding"/>
    <property type="evidence" value="ECO:0007669"/>
    <property type="project" value="UniProtKB-KW"/>
</dbReference>
<dbReference type="Gene3D" id="3.30.870.10">
    <property type="entry name" value="Endonuclease Chain A"/>
    <property type="match status" value="2"/>
</dbReference>
<dbReference type="InterPro" id="IPR003414">
    <property type="entry name" value="PP_kinase"/>
</dbReference>
<name>A0A6N7X8V8_9FIRM</name>
<evidence type="ECO:0000313" key="14">
    <source>
        <dbReference type="Proteomes" id="UP000469424"/>
    </source>
</evidence>
<dbReference type="Pfam" id="PF17941">
    <property type="entry name" value="PP_kinase_C_1"/>
    <property type="match status" value="1"/>
</dbReference>
<dbReference type="NCBIfam" id="TIGR03705">
    <property type="entry name" value="poly_P_kin"/>
    <property type="match status" value="1"/>
</dbReference>
<dbReference type="CDD" id="cd09166">
    <property type="entry name" value="PLDc_PPK1_C1_unchar"/>
    <property type="match status" value="1"/>
</dbReference>
<dbReference type="GO" id="GO:0005524">
    <property type="term" value="F:ATP binding"/>
    <property type="evidence" value="ECO:0007669"/>
    <property type="project" value="UniProtKB-KW"/>
</dbReference>
<keyword evidence="2 6" id="KW-0808">Transferase</keyword>
<evidence type="ECO:0000259" key="12">
    <source>
        <dbReference type="Pfam" id="PF17941"/>
    </source>
</evidence>
<keyword evidence="6" id="KW-0460">Magnesium</keyword>
<evidence type="ECO:0000259" key="11">
    <source>
        <dbReference type="Pfam" id="PF13090"/>
    </source>
</evidence>
<evidence type="ECO:0000259" key="9">
    <source>
        <dbReference type="Pfam" id="PF02503"/>
    </source>
</evidence>
<feature type="domain" description="Polyphosphate kinase C-terminal" evidence="12">
    <location>
        <begin position="338"/>
        <end position="498"/>
    </location>
</feature>
<feature type="binding site" evidence="6">
    <location>
        <position position="412"/>
    </location>
    <ligand>
        <name>Mg(2+)</name>
        <dbReference type="ChEBI" id="CHEBI:18420"/>
    </ligand>
</feature>
<feature type="region of interest" description="Disordered" evidence="8">
    <location>
        <begin position="674"/>
        <end position="702"/>
    </location>
</feature>
<dbReference type="InterPro" id="IPR025198">
    <property type="entry name" value="PPK_N_dom"/>
</dbReference>
<feature type="binding site" evidence="6">
    <location>
        <position position="475"/>
    </location>
    <ligand>
        <name>ATP</name>
        <dbReference type="ChEBI" id="CHEBI:30616"/>
    </ligand>
</feature>
<dbReference type="RefSeq" id="WP_154554553.1">
    <property type="nucleotide sequence ID" value="NZ_VUNA01000011.1"/>
</dbReference>
<evidence type="ECO:0000256" key="2">
    <source>
        <dbReference type="ARBA" id="ARBA00022679"/>
    </source>
</evidence>
<feature type="compositionally biased region" description="Basic and acidic residues" evidence="8">
    <location>
        <begin position="678"/>
        <end position="700"/>
    </location>
</feature>
<comment type="cofactor">
    <cofactor evidence="6">
        <name>Mg(2+)</name>
        <dbReference type="ChEBI" id="CHEBI:18420"/>
    </cofactor>
</comment>
<comment type="PTM">
    <text evidence="6 7">An intermediate of this reaction is the autophosphorylated ppk in which a phosphate is covalently linked to a histidine residue through a N-P bond.</text>
</comment>
<dbReference type="NCBIfam" id="NF003921">
    <property type="entry name" value="PRK05443.2-2"/>
    <property type="match status" value="1"/>
</dbReference>
<dbReference type="SUPFAM" id="SSF56024">
    <property type="entry name" value="Phospholipase D/nuclease"/>
    <property type="match status" value="2"/>
</dbReference>
<keyword evidence="14" id="KW-1185">Reference proteome</keyword>
<keyword evidence="5 6" id="KW-0067">ATP-binding</keyword>
<keyword evidence="1 6" id="KW-0597">Phosphoprotein</keyword>
<evidence type="ECO:0000256" key="7">
    <source>
        <dbReference type="RuleBase" id="RU003800"/>
    </source>
</evidence>
<dbReference type="PANTHER" id="PTHR30218">
    <property type="entry name" value="POLYPHOSPHATE KINASE"/>
    <property type="match status" value="1"/>
</dbReference>
<dbReference type="GO" id="GO:0006799">
    <property type="term" value="P:polyphosphate biosynthetic process"/>
    <property type="evidence" value="ECO:0007669"/>
    <property type="project" value="UniProtKB-UniRule"/>
</dbReference>
<feature type="binding site" evidence="6">
    <location>
        <position position="596"/>
    </location>
    <ligand>
        <name>ATP</name>
        <dbReference type="ChEBI" id="CHEBI:30616"/>
    </ligand>
</feature>
<reference evidence="13 14" key="1">
    <citation type="submission" date="2019-08" db="EMBL/GenBank/DDBJ databases">
        <title>In-depth cultivation of the pig gut microbiome towards novel bacterial diversity and tailored functional studies.</title>
        <authorList>
            <person name="Wylensek D."/>
            <person name="Hitch T.C.A."/>
            <person name="Clavel T."/>
        </authorList>
    </citation>
    <scope>NUCLEOTIDE SEQUENCE [LARGE SCALE GENOMIC DNA]</scope>
    <source>
        <strain evidence="13 14">WCA-MUC-591-APC-4B</strain>
    </source>
</reference>
<dbReference type="InterPro" id="IPR041108">
    <property type="entry name" value="PP_kinase_C_1"/>
</dbReference>
<evidence type="ECO:0000256" key="1">
    <source>
        <dbReference type="ARBA" id="ARBA00022553"/>
    </source>
</evidence>
<evidence type="ECO:0000256" key="6">
    <source>
        <dbReference type="HAMAP-Rule" id="MF_00347"/>
    </source>
</evidence>
<evidence type="ECO:0000313" key="13">
    <source>
        <dbReference type="EMBL" id="MST70993.1"/>
    </source>
</evidence>
<feature type="active site" description="Phosphohistidine intermediate" evidence="6">
    <location>
        <position position="442"/>
    </location>
</feature>
<evidence type="ECO:0000256" key="4">
    <source>
        <dbReference type="ARBA" id="ARBA00022777"/>
    </source>
</evidence>
<dbReference type="AlphaFoldDB" id="A0A6N7X8V8"/>
<dbReference type="EC" id="2.7.4.1" evidence="6 7"/>
<evidence type="ECO:0000259" key="10">
    <source>
        <dbReference type="Pfam" id="PF13089"/>
    </source>
</evidence>
<dbReference type="HAMAP" id="MF_00347">
    <property type="entry name" value="Polyphosphate_kinase"/>
    <property type="match status" value="1"/>
</dbReference>
<dbReference type="GO" id="GO:0009358">
    <property type="term" value="C:polyphosphate kinase complex"/>
    <property type="evidence" value="ECO:0007669"/>
    <property type="project" value="InterPro"/>
</dbReference>
<dbReference type="InterPro" id="IPR025200">
    <property type="entry name" value="PPK_C_dom2"/>
</dbReference>
<accession>A0A6N7X8V8</accession>
<dbReference type="GO" id="GO:0008976">
    <property type="term" value="F:polyphosphate kinase activity"/>
    <property type="evidence" value="ECO:0007669"/>
    <property type="project" value="UniProtKB-UniRule"/>
</dbReference>